<dbReference type="PIRSF" id="PIRSF015855">
    <property type="entry name" value="TypeIII_Mtase_mKpnI"/>
    <property type="match status" value="1"/>
</dbReference>
<dbReference type="PROSITE" id="PS00092">
    <property type="entry name" value="N6_MTASE"/>
    <property type="match status" value="1"/>
</dbReference>
<reference evidence="8" key="1">
    <citation type="journal article" date="2019" name="Int. J. Syst. Evol. Microbiol.">
        <title>The Global Catalogue of Microorganisms (GCM) 10K type strain sequencing project: providing services to taxonomists for standard genome sequencing and annotation.</title>
        <authorList>
            <consortium name="The Broad Institute Genomics Platform"/>
            <consortium name="The Broad Institute Genome Sequencing Center for Infectious Disease"/>
            <person name="Wu L."/>
            <person name="Ma J."/>
        </authorList>
    </citation>
    <scope>NUCLEOTIDE SEQUENCE [LARGE SCALE GENOMIC DNA]</scope>
    <source>
        <strain evidence="8">CCUG 57263</strain>
    </source>
</reference>
<dbReference type="Gene3D" id="3.40.50.150">
    <property type="entry name" value="Vaccinia Virus protein VP39"/>
    <property type="match status" value="1"/>
</dbReference>
<dbReference type="GO" id="GO:0008168">
    <property type="term" value="F:methyltransferase activity"/>
    <property type="evidence" value="ECO:0007669"/>
    <property type="project" value="UniProtKB-KW"/>
</dbReference>
<sequence length="622" mass="71518">MKQLTMKSVDLTQKNIEKIAELFPNVITEARDEHGKVTRTIDFDLLKQELSDVLVEGEKERYQLTWPGKKQAILNANTPIDKTLRPVKEDSVDWDNTQNLYIEGDNLEVLKLLQESYLNKVKMIYIDPPYNTGKDFIYKDDFRGPSDEYLEDSGQVDEDGNRLVQNTESNGRFHSDWLTMLYSRLKVARNLLREDGVIFISIDDNEMHNLRKLCDEIFGSGNFIATVVWEKIHTRKNSAKYFSESHDYILCYAKNKVSDSTDVGWIRKLLKREDSSMYTNPDNDPKGPWKPDPIYANNPYDADYEIVKPNGVILKRPEGKYWRYSKETIDKAITENRILWGKDDSYPTIKRYLSEVQDGIVPITIFSREFAGDNAYGNNELKALMGVDKIFSYPKPTKLIKRLLELTVDIDDIVLDFYSGSASSAHAILEYNSENNFNVRFIMVQLPEQTAENSDAYKAGYKTICDIGKERIRRAAKKIKEETGADIDYGFRVFRVDSSNMKDVYYTPDNLKQGDMFDLASNIKEDRTGEDLLIQVMLELGLELSLPMETKQLEGKTVHYVAGNSLIACFDDNVPESVMKQIAAEHPLRVVFRDSSFEDDSARINVEELFKMLSPGTEIQVL</sequence>
<evidence type="ECO:0000256" key="3">
    <source>
        <dbReference type="ARBA" id="ARBA00022679"/>
    </source>
</evidence>
<dbReference type="InterPro" id="IPR002941">
    <property type="entry name" value="DNA_methylase_N4/N6"/>
</dbReference>
<keyword evidence="5" id="KW-0680">Restriction system</keyword>
<keyword evidence="8" id="KW-1185">Reference proteome</keyword>
<gene>
    <name evidence="7" type="ORF">ACFQ03_21760</name>
</gene>
<dbReference type="EMBL" id="JBHTIU010000089">
    <property type="protein sequence ID" value="MFD0871756.1"/>
    <property type="molecule type" value="Genomic_DNA"/>
</dbReference>
<feature type="domain" description="DNA methylase N-4/N-6" evidence="6">
    <location>
        <begin position="121"/>
        <end position="443"/>
    </location>
</feature>
<comment type="caution">
    <text evidence="7">The sequence shown here is derived from an EMBL/GenBank/DDBJ whole genome shotgun (WGS) entry which is preliminary data.</text>
</comment>
<dbReference type="Proteomes" id="UP001597120">
    <property type="component" value="Unassembled WGS sequence"/>
</dbReference>
<accession>A0ABW3DEJ0</accession>
<evidence type="ECO:0000256" key="2">
    <source>
        <dbReference type="ARBA" id="ARBA00022603"/>
    </source>
</evidence>
<dbReference type="PRINTS" id="PR00506">
    <property type="entry name" value="D21N6MTFRASE"/>
</dbReference>
<evidence type="ECO:0000313" key="8">
    <source>
        <dbReference type="Proteomes" id="UP001597120"/>
    </source>
</evidence>
<evidence type="ECO:0000256" key="5">
    <source>
        <dbReference type="ARBA" id="ARBA00022747"/>
    </source>
</evidence>
<keyword evidence="4" id="KW-0949">S-adenosyl-L-methionine</keyword>
<evidence type="ECO:0000313" key="7">
    <source>
        <dbReference type="EMBL" id="MFD0871756.1"/>
    </source>
</evidence>
<dbReference type="SUPFAM" id="SSF53335">
    <property type="entry name" value="S-adenosyl-L-methionine-dependent methyltransferases"/>
    <property type="match status" value="1"/>
</dbReference>
<dbReference type="EC" id="2.1.1.-" evidence="7"/>
<dbReference type="InterPro" id="IPR002295">
    <property type="entry name" value="N4/N6-MTase_EcoPI_Mod-like"/>
</dbReference>
<evidence type="ECO:0000256" key="4">
    <source>
        <dbReference type="ARBA" id="ARBA00022691"/>
    </source>
</evidence>
<dbReference type="Pfam" id="PF01555">
    <property type="entry name" value="N6_N4_Mtase"/>
    <property type="match status" value="1"/>
</dbReference>
<dbReference type="RefSeq" id="WP_379290950.1">
    <property type="nucleotide sequence ID" value="NZ_JBHTIU010000089.1"/>
</dbReference>
<protein>
    <submittedName>
        <fullName evidence="7">Site-specific DNA-methyltransferase</fullName>
        <ecNumber evidence="7">2.1.1.-</ecNumber>
    </submittedName>
</protein>
<evidence type="ECO:0000256" key="1">
    <source>
        <dbReference type="ARBA" id="ARBA00006594"/>
    </source>
</evidence>
<organism evidence="7 8">
    <name type="scientific">Paenibacillus residui</name>
    <dbReference type="NCBI Taxonomy" id="629724"/>
    <lineage>
        <taxon>Bacteria</taxon>
        <taxon>Bacillati</taxon>
        <taxon>Bacillota</taxon>
        <taxon>Bacilli</taxon>
        <taxon>Bacillales</taxon>
        <taxon>Paenibacillaceae</taxon>
        <taxon>Paenibacillus</taxon>
    </lineage>
</organism>
<dbReference type="GO" id="GO:0032259">
    <property type="term" value="P:methylation"/>
    <property type="evidence" value="ECO:0007669"/>
    <property type="project" value="UniProtKB-KW"/>
</dbReference>
<proteinExistence type="inferred from homology"/>
<dbReference type="InterPro" id="IPR029063">
    <property type="entry name" value="SAM-dependent_MTases_sf"/>
</dbReference>
<evidence type="ECO:0000259" key="6">
    <source>
        <dbReference type="Pfam" id="PF01555"/>
    </source>
</evidence>
<keyword evidence="3 7" id="KW-0808">Transferase</keyword>
<comment type="similarity">
    <text evidence="1">Belongs to the N(4)/N(6)-methyltransferase family.</text>
</comment>
<dbReference type="InterPro" id="IPR002052">
    <property type="entry name" value="DNA_methylase_N6_adenine_CS"/>
</dbReference>
<keyword evidence="2 7" id="KW-0489">Methyltransferase</keyword>
<name>A0ABW3DEJ0_9BACL</name>